<accession>A0A3B1CAG0</accession>
<evidence type="ECO:0000313" key="1">
    <source>
        <dbReference type="EMBL" id="VAX19760.1"/>
    </source>
</evidence>
<protein>
    <recommendedName>
        <fullName evidence="2">Pathogenicity locus</fullName>
    </recommendedName>
</protein>
<gene>
    <name evidence="1" type="ORF">MNBD_NITROSPINAE04-898</name>
</gene>
<sequence length="91" mass="10867">MNDKDSALKDLKQIPGIGPKLAEMLWNINIRSVRQLKGRNPEKLYEKLCDYKGVKVDPCVLYVFRCAVYYASEDRHDPKLLKWWNWKKRKI</sequence>
<dbReference type="InterPro" id="IPR021725">
    <property type="entry name" value="Cdd1"/>
</dbReference>
<proteinExistence type="predicted"/>
<organism evidence="1">
    <name type="scientific">hydrothermal vent metagenome</name>
    <dbReference type="NCBI Taxonomy" id="652676"/>
    <lineage>
        <taxon>unclassified sequences</taxon>
        <taxon>metagenomes</taxon>
        <taxon>ecological metagenomes</taxon>
    </lineage>
</organism>
<reference evidence="1" key="1">
    <citation type="submission" date="2018-06" db="EMBL/GenBank/DDBJ databases">
        <authorList>
            <person name="Zhirakovskaya E."/>
        </authorList>
    </citation>
    <scope>NUCLEOTIDE SEQUENCE</scope>
</reference>
<name>A0A3B1CAG0_9ZZZZ</name>
<dbReference type="Gene3D" id="1.10.150.20">
    <property type="entry name" value="5' to 3' exonuclease, C-terminal subdomain"/>
    <property type="match status" value="1"/>
</dbReference>
<dbReference type="Pfam" id="PF11731">
    <property type="entry name" value="Cdd1"/>
    <property type="match status" value="1"/>
</dbReference>
<dbReference type="AlphaFoldDB" id="A0A3B1CAG0"/>
<dbReference type="SUPFAM" id="SSF158702">
    <property type="entry name" value="Sec63 N-terminal domain-like"/>
    <property type="match status" value="1"/>
</dbReference>
<dbReference type="EMBL" id="UOGA01000163">
    <property type="protein sequence ID" value="VAX19760.1"/>
    <property type="molecule type" value="Genomic_DNA"/>
</dbReference>
<evidence type="ECO:0008006" key="2">
    <source>
        <dbReference type="Google" id="ProtNLM"/>
    </source>
</evidence>